<keyword evidence="4" id="KW-0418">Kinase</keyword>
<dbReference type="GO" id="GO:0005524">
    <property type="term" value="F:ATP binding"/>
    <property type="evidence" value="ECO:0007669"/>
    <property type="project" value="UniProtKB-KW"/>
</dbReference>
<evidence type="ECO:0000256" key="1">
    <source>
        <dbReference type="ARBA" id="ARBA00022527"/>
    </source>
</evidence>
<protein>
    <recommendedName>
        <fullName evidence="6">Protein kinase domain-containing protein</fullName>
    </recommendedName>
</protein>
<keyword evidence="8" id="KW-1185">Reference proteome</keyword>
<evidence type="ECO:0000256" key="4">
    <source>
        <dbReference type="ARBA" id="ARBA00022777"/>
    </source>
</evidence>
<dbReference type="SUPFAM" id="SSF56112">
    <property type="entry name" value="Protein kinase-like (PK-like)"/>
    <property type="match status" value="1"/>
</dbReference>
<dbReference type="Gene3D" id="1.10.510.10">
    <property type="entry name" value="Transferase(Phosphotransferase) domain 1"/>
    <property type="match status" value="1"/>
</dbReference>
<feature type="non-terminal residue" evidence="7">
    <location>
        <position position="1"/>
    </location>
</feature>
<feature type="non-terminal residue" evidence="7">
    <location>
        <position position="96"/>
    </location>
</feature>
<evidence type="ECO:0000256" key="2">
    <source>
        <dbReference type="ARBA" id="ARBA00022679"/>
    </source>
</evidence>
<dbReference type="Pfam" id="PF00069">
    <property type="entry name" value="Pkinase"/>
    <property type="match status" value="1"/>
</dbReference>
<dbReference type="InterPro" id="IPR050205">
    <property type="entry name" value="CDPK_Ser/Thr_kinases"/>
</dbReference>
<dbReference type="InterPro" id="IPR011009">
    <property type="entry name" value="Kinase-like_dom_sf"/>
</dbReference>
<accession>D8UFT6</accession>
<feature type="domain" description="Protein kinase" evidence="6">
    <location>
        <begin position="1"/>
        <end position="96"/>
    </location>
</feature>
<proteinExistence type="predicted"/>
<dbReference type="PANTHER" id="PTHR24349">
    <property type="entry name" value="SERINE/THREONINE-PROTEIN KINASE"/>
    <property type="match status" value="1"/>
</dbReference>
<dbReference type="InParanoid" id="D8UFT6"/>
<reference evidence="7 8" key="1">
    <citation type="journal article" date="2010" name="Science">
        <title>Genomic analysis of organismal complexity in the multicellular green alga Volvox carteri.</title>
        <authorList>
            <person name="Prochnik S.E."/>
            <person name="Umen J."/>
            <person name="Nedelcu A.M."/>
            <person name="Hallmann A."/>
            <person name="Miller S.M."/>
            <person name="Nishii I."/>
            <person name="Ferris P."/>
            <person name="Kuo A."/>
            <person name="Mitros T."/>
            <person name="Fritz-Laylin L.K."/>
            <person name="Hellsten U."/>
            <person name="Chapman J."/>
            <person name="Simakov O."/>
            <person name="Rensing S.A."/>
            <person name="Terry A."/>
            <person name="Pangilinan J."/>
            <person name="Kapitonov V."/>
            <person name="Jurka J."/>
            <person name="Salamov A."/>
            <person name="Shapiro H."/>
            <person name="Schmutz J."/>
            <person name="Grimwood J."/>
            <person name="Lindquist E."/>
            <person name="Lucas S."/>
            <person name="Grigoriev I.V."/>
            <person name="Schmitt R."/>
            <person name="Kirk D."/>
            <person name="Rokhsar D.S."/>
        </authorList>
    </citation>
    <scope>NUCLEOTIDE SEQUENCE [LARGE SCALE GENOMIC DNA]</scope>
    <source>
        <strain evidence="8">f. Nagariensis / Eve</strain>
    </source>
</reference>
<keyword evidence="3" id="KW-0547">Nucleotide-binding</keyword>
<dbReference type="KEGG" id="vcn:VOLCADRAFT_44987"/>
<sequence>GSPVFFAPEQFTSSYSLVVDEWAAGVMLYLLLTGRYPFWDRTREDLDKSLPAAPIGFGGSEWRDISREARDLVGMLLDRNPTTRLTADRALQHPWF</sequence>
<dbReference type="Proteomes" id="UP000001058">
    <property type="component" value="Unassembled WGS sequence"/>
</dbReference>
<keyword evidence="2" id="KW-0808">Transferase</keyword>
<evidence type="ECO:0000256" key="3">
    <source>
        <dbReference type="ARBA" id="ARBA00022741"/>
    </source>
</evidence>
<name>D8UFT6_VOLCA</name>
<organism evidence="8">
    <name type="scientific">Volvox carteri f. nagariensis</name>
    <dbReference type="NCBI Taxonomy" id="3068"/>
    <lineage>
        <taxon>Eukaryota</taxon>
        <taxon>Viridiplantae</taxon>
        <taxon>Chlorophyta</taxon>
        <taxon>core chlorophytes</taxon>
        <taxon>Chlorophyceae</taxon>
        <taxon>CS clade</taxon>
        <taxon>Chlamydomonadales</taxon>
        <taxon>Volvocaceae</taxon>
        <taxon>Volvox</taxon>
    </lineage>
</organism>
<dbReference type="GO" id="GO:0004674">
    <property type="term" value="F:protein serine/threonine kinase activity"/>
    <property type="evidence" value="ECO:0007669"/>
    <property type="project" value="UniProtKB-KW"/>
</dbReference>
<dbReference type="eggNOG" id="KOG0032">
    <property type="taxonomic scope" value="Eukaryota"/>
</dbReference>
<gene>
    <name evidence="7" type="ORF">VOLCADRAFT_44987</name>
</gene>
<dbReference type="EMBL" id="GL378395">
    <property type="protein sequence ID" value="EFJ41436.1"/>
    <property type="molecule type" value="Genomic_DNA"/>
</dbReference>
<dbReference type="GeneID" id="9626992"/>
<evidence type="ECO:0000259" key="6">
    <source>
        <dbReference type="PROSITE" id="PS50011"/>
    </source>
</evidence>
<evidence type="ECO:0000256" key="5">
    <source>
        <dbReference type="ARBA" id="ARBA00022840"/>
    </source>
</evidence>
<dbReference type="OrthoDB" id="529900at2759"/>
<dbReference type="STRING" id="3068.D8UFT6"/>
<dbReference type="InterPro" id="IPR000719">
    <property type="entry name" value="Prot_kinase_dom"/>
</dbReference>
<evidence type="ECO:0000313" key="8">
    <source>
        <dbReference type="Proteomes" id="UP000001058"/>
    </source>
</evidence>
<keyword evidence="5" id="KW-0067">ATP-binding</keyword>
<keyword evidence="1" id="KW-0723">Serine/threonine-protein kinase</keyword>
<evidence type="ECO:0000313" key="7">
    <source>
        <dbReference type="EMBL" id="EFJ41436.1"/>
    </source>
</evidence>
<dbReference type="PROSITE" id="PS50011">
    <property type="entry name" value="PROTEIN_KINASE_DOM"/>
    <property type="match status" value="1"/>
</dbReference>
<dbReference type="RefSeq" id="XP_002957542.1">
    <property type="nucleotide sequence ID" value="XM_002957496.1"/>
</dbReference>
<dbReference type="AlphaFoldDB" id="D8UFT6"/>